<keyword evidence="5" id="KW-1185">Reference proteome</keyword>
<dbReference type="PROSITE" id="PS50082">
    <property type="entry name" value="WD_REPEATS_2"/>
    <property type="match status" value="1"/>
</dbReference>
<keyword evidence="3" id="KW-0812">Transmembrane</keyword>
<dbReference type="PANTHER" id="PTHR13950:SF9">
    <property type="entry name" value="RABCONNECTIN-3A"/>
    <property type="match status" value="1"/>
</dbReference>
<organism evidence="4 5">
    <name type="scientific">Homarus americanus</name>
    <name type="common">American lobster</name>
    <dbReference type="NCBI Taxonomy" id="6706"/>
    <lineage>
        <taxon>Eukaryota</taxon>
        <taxon>Metazoa</taxon>
        <taxon>Ecdysozoa</taxon>
        <taxon>Arthropoda</taxon>
        <taxon>Crustacea</taxon>
        <taxon>Multicrustacea</taxon>
        <taxon>Malacostraca</taxon>
        <taxon>Eumalacostraca</taxon>
        <taxon>Eucarida</taxon>
        <taxon>Decapoda</taxon>
        <taxon>Pleocyemata</taxon>
        <taxon>Astacidea</taxon>
        <taxon>Nephropoidea</taxon>
        <taxon>Nephropidae</taxon>
        <taxon>Homarus</taxon>
    </lineage>
</organism>
<dbReference type="InterPro" id="IPR015943">
    <property type="entry name" value="WD40/YVTN_repeat-like_dom_sf"/>
</dbReference>
<proteinExistence type="predicted"/>
<dbReference type="SMART" id="SM00320">
    <property type="entry name" value="WD40"/>
    <property type="match status" value="5"/>
</dbReference>
<dbReference type="InterPro" id="IPR052208">
    <property type="entry name" value="DmX-like/RAVE_component"/>
</dbReference>
<dbReference type="Pfam" id="PF00400">
    <property type="entry name" value="WD40"/>
    <property type="match status" value="2"/>
</dbReference>
<dbReference type="Proteomes" id="UP000747542">
    <property type="component" value="Unassembled WGS sequence"/>
</dbReference>
<dbReference type="AlphaFoldDB" id="A0A8J5NBJ4"/>
<feature type="region of interest" description="Disordered" evidence="2">
    <location>
        <begin position="523"/>
        <end position="575"/>
    </location>
</feature>
<evidence type="ECO:0000313" key="5">
    <source>
        <dbReference type="Proteomes" id="UP000747542"/>
    </source>
</evidence>
<dbReference type="PROSITE" id="PS50294">
    <property type="entry name" value="WD_REPEATS_REGION"/>
    <property type="match status" value="1"/>
</dbReference>
<gene>
    <name evidence="4" type="primary">Dmxl2-L</name>
    <name evidence="4" type="ORF">Hamer_G015385</name>
</gene>
<dbReference type="FunFam" id="2.130.10.10:FF:000651">
    <property type="entry name" value="RaBConnectin related"/>
    <property type="match status" value="1"/>
</dbReference>
<feature type="compositionally biased region" description="Gly residues" evidence="2">
    <location>
        <begin position="544"/>
        <end position="556"/>
    </location>
</feature>
<dbReference type="PANTHER" id="PTHR13950">
    <property type="entry name" value="RABCONNECTIN-RELATED"/>
    <property type="match status" value="1"/>
</dbReference>
<dbReference type="InterPro" id="IPR001680">
    <property type="entry name" value="WD40_rpt"/>
</dbReference>
<evidence type="ECO:0000256" key="2">
    <source>
        <dbReference type="SAM" id="MobiDB-lite"/>
    </source>
</evidence>
<keyword evidence="1" id="KW-0853">WD repeat</keyword>
<protein>
    <submittedName>
        <fullName evidence="4">DmX-like protein 2-like</fullName>
    </submittedName>
</protein>
<dbReference type="EMBL" id="JAHLQT010003055">
    <property type="protein sequence ID" value="KAG7176584.1"/>
    <property type="molecule type" value="Genomic_DNA"/>
</dbReference>
<comment type="caution">
    <text evidence="4">The sequence shown here is derived from an EMBL/GenBank/DDBJ whole genome shotgun (WGS) entry which is preliminary data.</text>
</comment>
<reference evidence="4" key="1">
    <citation type="journal article" date="2021" name="Sci. Adv.">
        <title>The American lobster genome reveals insights on longevity, neural, and immune adaptations.</title>
        <authorList>
            <person name="Polinski J.M."/>
            <person name="Zimin A.V."/>
            <person name="Clark K.F."/>
            <person name="Kohn A.B."/>
            <person name="Sadowski N."/>
            <person name="Timp W."/>
            <person name="Ptitsyn A."/>
            <person name="Khanna P."/>
            <person name="Romanova D.Y."/>
            <person name="Williams P."/>
            <person name="Greenwood S.J."/>
            <person name="Moroz L.L."/>
            <person name="Walt D.R."/>
            <person name="Bodnar A.G."/>
        </authorList>
    </citation>
    <scope>NUCLEOTIDE SEQUENCE</scope>
    <source>
        <strain evidence="4">GMGI-L3</strain>
    </source>
</reference>
<evidence type="ECO:0000256" key="3">
    <source>
        <dbReference type="SAM" id="Phobius"/>
    </source>
</evidence>
<feature type="non-terminal residue" evidence="4">
    <location>
        <position position="970"/>
    </location>
</feature>
<name>A0A8J5NBJ4_HOMAM</name>
<dbReference type="Gene3D" id="2.130.10.10">
    <property type="entry name" value="YVTN repeat-like/Quinoprotein amine dehydrogenase"/>
    <property type="match status" value="1"/>
</dbReference>
<dbReference type="GO" id="GO:0043291">
    <property type="term" value="C:RAVE complex"/>
    <property type="evidence" value="ECO:0007669"/>
    <property type="project" value="TreeGrafter"/>
</dbReference>
<keyword evidence="3" id="KW-1133">Transmembrane helix</keyword>
<dbReference type="GO" id="GO:0007035">
    <property type="term" value="P:vacuolar acidification"/>
    <property type="evidence" value="ECO:0007669"/>
    <property type="project" value="TreeGrafter"/>
</dbReference>
<accession>A0A8J5NBJ4</accession>
<feature type="repeat" description="WD" evidence="1">
    <location>
        <begin position="876"/>
        <end position="917"/>
    </location>
</feature>
<dbReference type="InterPro" id="IPR036322">
    <property type="entry name" value="WD40_repeat_dom_sf"/>
</dbReference>
<evidence type="ECO:0000256" key="1">
    <source>
        <dbReference type="PROSITE-ProRule" id="PRU00221"/>
    </source>
</evidence>
<evidence type="ECO:0000313" key="4">
    <source>
        <dbReference type="EMBL" id="KAG7176584.1"/>
    </source>
</evidence>
<dbReference type="SUPFAM" id="SSF50978">
    <property type="entry name" value="WD40 repeat-like"/>
    <property type="match status" value="1"/>
</dbReference>
<keyword evidence="3" id="KW-0472">Membrane</keyword>
<feature type="transmembrane region" description="Helical" evidence="3">
    <location>
        <begin position="228"/>
        <end position="249"/>
    </location>
</feature>
<sequence length="970" mass="106714">VYSHEKFDYRSELQVVAGELVGVTRLAQGSEEHLCDCYEIPENSKNWTNQQLLRTLLSYCSLHGSSGGGLASVRMELILLLQELQQENSKQQLLSPLPFPTTLPLLSASIASNKTVVSDPVRHLQAGTHDLLQSLVEITGVAQSEARIMCRAAVLRNLAAALVAALGVDIQHVTVAHRESHLVGRDLRTGTPHEDEPLTVCTVPAKWPGVTSLLALVARERDEDTPKLNLLLCEAFVAVYLSLLVHGLAASDAYVMYRLVARAVTEKDWAMLFGGGVKKLVKVITNVLPTQTSMEKEGMGGASVSGERILSTISSLQKTRIKFNMKLLGQLGFQDPRGSSSDGEAKPAYREQFLPPEMSIVSLLMKKPVLPPVYENIDYDSSASDDEEVDIDYEEDEDVFKEPKDPRLVFITLPNLLVNIELPMQSPLLHSILRTLDQWLAALVMHIESKKGPPPEYIPGCFAETQVMGPAILKYRGLLETHNTPFVRNKKGVKSVERLWNYLVRQEEVQDVFVRYIFGRKRPAPDPTQHSDHGDDAMSDAGEGVDGSGTGEGGSEMGADNHHEPSEHGGPTSEATVQSLEPVRIIHKEQDSITAFCINKVNAGLMAVATVREVQELDVSLLLDHPSWLTNESVDGNLSSSSSINFSGMGGPSMGQTGRGTNVLKEFKGVNFPGSNNPRFCRFVWERSRHCLKPLLSHRVEGTRRMTSHPVLPLYLLGCQDGSVVVREWHHSAVVARPRPGGTFAKVARVQFNQQGNKFGVIDGDGNLSLYQLGLASQVNKPFYNHQCHNKHGSDFVFVGSSSLLATAGQSSEHRNVALWDTLLPQRKANVVSWTCHESGASSLLYAPQHQVILSAGKKGTVCIFDVRQRTLRHKFQAHDAAIKCMALDQSEEFFCTGSADGDIKVWGLTIHNLIYNLPGEHSRSSLFKNLSQGVTQLQLDTSNRLFSCGADGSIKLRQLPDRDLNVSHL</sequence>